<proteinExistence type="predicted"/>
<name>A0ABS3BLP3_9BACT</name>
<reference evidence="2 3" key="1">
    <citation type="submission" date="2021-03" db="EMBL/GenBank/DDBJ databases">
        <title>novel species isolated from a fishpond in China.</title>
        <authorList>
            <person name="Lu H."/>
            <person name="Cai Z."/>
        </authorList>
    </citation>
    <scope>NUCLEOTIDE SEQUENCE [LARGE SCALE GENOMIC DNA]</scope>
    <source>
        <strain evidence="2 3">JCM 31546</strain>
    </source>
</reference>
<keyword evidence="3" id="KW-1185">Reference proteome</keyword>
<dbReference type="RefSeq" id="WP_206567834.1">
    <property type="nucleotide sequence ID" value="NZ_JAFKCW010000001.1"/>
</dbReference>
<evidence type="ECO:0000256" key="1">
    <source>
        <dbReference type="SAM" id="MobiDB-lite"/>
    </source>
</evidence>
<feature type="region of interest" description="Disordered" evidence="1">
    <location>
        <begin position="16"/>
        <end position="54"/>
    </location>
</feature>
<gene>
    <name evidence="2" type="ORF">J0A67_03265</name>
</gene>
<evidence type="ECO:0000313" key="3">
    <source>
        <dbReference type="Proteomes" id="UP000664698"/>
    </source>
</evidence>
<evidence type="ECO:0000313" key="2">
    <source>
        <dbReference type="EMBL" id="MBN7799861.1"/>
    </source>
</evidence>
<protein>
    <submittedName>
        <fullName evidence="2">Uncharacterized protein</fullName>
    </submittedName>
</protein>
<organism evidence="2 3">
    <name type="scientific">Algoriphagus aestuariicola</name>
    <dbReference type="NCBI Taxonomy" id="1852016"/>
    <lineage>
        <taxon>Bacteria</taxon>
        <taxon>Pseudomonadati</taxon>
        <taxon>Bacteroidota</taxon>
        <taxon>Cytophagia</taxon>
        <taxon>Cytophagales</taxon>
        <taxon>Cyclobacteriaceae</taxon>
        <taxon>Algoriphagus</taxon>
    </lineage>
</organism>
<sequence>MEYVIFGTVNITNKGTSTFGSAGTTYKEKETNTYSGNKSEDRTKGSGYTTSSSSTTIEYDTSVDFRMFNDRGDNLYSESRHVFGTSMDSYKGGIEYMVKRTPFGSKYGKK</sequence>
<comment type="caution">
    <text evidence="2">The sequence shown here is derived from an EMBL/GenBank/DDBJ whole genome shotgun (WGS) entry which is preliminary data.</text>
</comment>
<accession>A0ABS3BLP3</accession>
<dbReference type="EMBL" id="JAFKCW010000001">
    <property type="protein sequence ID" value="MBN7799861.1"/>
    <property type="molecule type" value="Genomic_DNA"/>
</dbReference>
<dbReference type="Proteomes" id="UP000664698">
    <property type="component" value="Unassembled WGS sequence"/>
</dbReference>